<evidence type="ECO:0000256" key="1">
    <source>
        <dbReference type="ARBA" id="ARBA00004496"/>
    </source>
</evidence>
<dbReference type="Pfam" id="PF00778">
    <property type="entry name" value="DIX"/>
    <property type="match status" value="1"/>
</dbReference>
<comment type="subcellular location">
    <subcellularLocation>
        <location evidence="1">Cytoplasm</location>
    </subcellularLocation>
</comment>
<dbReference type="GO" id="GO:0005829">
    <property type="term" value="C:cytosol"/>
    <property type="evidence" value="ECO:0007669"/>
    <property type="project" value="EnsemblMetazoa"/>
</dbReference>
<evidence type="ECO:0000256" key="2">
    <source>
        <dbReference type="ARBA" id="ARBA00022490"/>
    </source>
</evidence>
<dbReference type="PANTHER" id="PTHR46102:SF2">
    <property type="entry name" value="AXIN"/>
    <property type="match status" value="1"/>
</dbReference>
<feature type="compositionally biased region" description="Gly residues" evidence="5">
    <location>
        <begin position="190"/>
        <end position="204"/>
    </location>
</feature>
<dbReference type="GO" id="GO:0005102">
    <property type="term" value="F:signaling receptor binding"/>
    <property type="evidence" value="ECO:0007669"/>
    <property type="project" value="EnsemblMetazoa"/>
</dbReference>
<dbReference type="GO" id="GO:0032436">
    <property type="term" value="P:positive regulation of proteasomal ubiquitin-dependent protein catabolic process"/>
    <property type="evidence" value="ECO:0007669"/>
    <property type="project" value="EnsemblMetazoa"/>
</dbReference>
<dbReference type="InterPro" id="IPR029071">
    <property type="entry name" value="Ubiquitin-like_domsf"/>
</dbReference>
<dbReference type="InterPro" id="IPR024066">
    <property type="entry name" value="RGS_subdom1/3"/>
</dbReference>
<dbReference type="AlphaFoldDB" id="B4GNH4"/>
<dbReference type="InterPro" id="IPR038207">
    <property type="entry name" value="DIX_dom_sf"/>
</dbReference>
<dbReference type="GO" id="GO:0005886">
    <property type="term" value="C:plasma membrane"/>
    <property type="evidence" value="ECO:0007669"/>
    <property type="project" value="EnsemblMetazoa"/>
</dbReference>
<feature type="region of interest" description="Disordered" evidence="5">
    <location>
        <begin position="518"/>
        <end position="588"/>
    </location>
</feature>
<dbReference type="Gene3D" id="2.40.240.130">
    <property type="match status" value="1"/>
</dbReference>
<dbReference type="GO" id="GO:0007367">
    <property type="term" value="P:segment polarity determination"/>
    <property type="evidence" value="ECO:0007669"/>
    <property type="project" value="EnsemblMetazoa"/>
</dbReference>
<dbReference type="HOGENOM" id="CLU_016422_0_0_1"/>
<dbReference type="InterPro" id="IPR044926">
    <property type="entry name" value="RGS_subdomain_2"/>
</dbReference>
<evidence type="ECO:0000256" key="3">
    <source>
        <dbReference type="ARBA" id="ARBA00022687"/>
    </source>
</evidence>
<evidence type="ECO:0000256" key="5">
    <source>
        <dbReference type="SAM" id="MobiDB-lite"/>
    </source>
</evidence>
<feature type="compositionally biased region" description="Polar residues" evidence="5">
    <location>
        <begin position="569"/>
        <end position="588"/>
    </location>
</feature>
<dbReference type="SMART" id="SM00315">
    <property type="entry name" value="RGS"/>
    <property type="match status" value="1"/>
</dbReference>
<dbReference type="GO" id="GO:0005977">
    <property type="term" value="P:glycogen metabolic process"/>
    <property type="evidence" value="ECO:0007669"/>
    <property type="project" value="EnsemblMetazoa"/>
</dbReference>
<dbReference type="Pfam" id="PF08833">
    <property type="entry name" value="Axin_b-cat_bind"/>
    <property type="match status" value="1"/>
</dbReference>
<dbReference type="FunFam" id="1.10.167.10:FF:000025">
    <property type="entry name" value="Axin, isoform B"/>
    <property type="match status" value="1"/>
</dbReference>
<dbReference type="GO" id="GO:0007507">
    <property type="term" value="P:heart development"/>
    <property type="evidence" value="ECO:0007669"/>
    <property type="project" value="EnsemblMetazoa"/>
</dbReference>
<dbReference type="PhylomeDB" id="B4GNH4"/>
<feature type="region of interest" description="Disordered" evidence="5">
    <location>
        <begin position="363"/>
        <end position="408"/>
    </location>
</feature>
<dbReference type="InterPro" id="IPR001158">
    <property type="entry name" value="DIX"/>
</dbReference>
<dbReference type="GO" id="GO:0030877">
    <property type="term" value="C:beta-catenin destruction complex"/>
    <property type="evidence" value="ECO:0007669"/>
    <property type="project" value="EnsemblMetazoa"/>
</dbReference>
<dbReference type="GO" id="GO:0035293">
    <property type="term" value="P:chitin-based larval cuticle pattern formation"/>
    <property type="evidence" value="ECO:0007669"/>
    <property type="project" value="EnsemblMetazoa"/>
</dbReference>
<dbReference type="GO" id="GO:0008587">
    <property type="term" value="P:imaginal disc-derived wing margin morphogenesis"/>
    <property type="evidence" value="ECO:0007669"/>
    <property type="project" value="EnsemblMetazoa"/>
</dbReference>
<dbReference type="InterPro" id="IPR014936">
    <property type="entry name" value="Axin_b-cat-bd"/>
</dbReference>
<dbReference type="InterPro" id="IPR036305">
    <property type="entry name" value="RGS_sf"/>
</dbReference>
<feature type="region of interest" description="Disordered" evidence="5">
    <location>
        <begin position="1"/>
        <end position="32"/>
    </location>
</feature>
<dbReference type="GO" id="GO:0005634">
    <property type="term" value="C:nucleus"/>
    <property type="evidence" value="ECO:0007669"/>
    <property type="project" value="EnsemblMetazoa"/>
</dbReference>
<protein>
    <submittedName>
        <fullName evidence="8">GL14019</fullName>
    </submittedName>
</protein>
<dbReference type="eggNOG" id="KOG3589">
    <property type="taxonomic scope" value="Eukaryota"/>
</dbReference>
<feature type="compositionally biased region" description="Basic and acidic residues" evidence="5">
    <location>
        <begin position="615"/>
        <end position="628"/>
    </location>
</feature>
<feature type="compositionally biased region" description="Polar residues" evidence="5">
    <location>
        <begin position="284"/>
        <end position="294"/>
    </location>
</feature>
<dbReference type="GO" id="GO:0030707">
    <property type="term" value="P:follicle cell of egg chamber development"/>
    <property type="evidence" value="ECO:0007669"/>
    <property type="project" value="EnsemblMetazoa"/>
</dbReference>
<feature type="region of interest" description="Disordered" evidence="5">
    <location>
        <begin position="186"/>
        <end position="206"/>
    </location>
</feature>
<dbReference type="Pfam" id="PF00615">
    <property type="entry name" value="RGS"/>
    <property type="match status" value="1"/>
</dbReference>
<dbReference type="Proteomes" id="UP000008744">
    <property type="component" value="Unassembled WGS sequence"/>
</dbReference>
<dbReference type="CDD" id="cd08707">
    <property type="entry name" value="RGS_Axin"/>
    <property type="match status" value="1"/>
</dbReference>
<dbReference type="OMA" id="YVYTAST"/>
<dbReference type="GO" id="GO:0016055">
    <property type="term" value="P:Wnt signaling pathway"/>
    <property type="evidence" value="ECO:0007669"/>
    <property type="project" value="UniProtKB-KW"/>
</dbReference>
<dbReference type="STRING" id="7234.B4GNH4"/>
<feature type="compositionally biased region" description="Low complexity" evidence="5">
    <location>
        <begin position="274"/>
        <end position="283"/>
    </location>
</feature>
<dbReference type="GO" id="GO:0090090">
    <property type="term" value="P:negative regulation of canonical Wnt signaling pathway"/>
    <property type="evidence" value="ECO:0007669"/>
    <property type="project" value="EnsemblMetazoa"/>
</dbReference>
<dbReference type="Gene3D" id="1.10.167.10">
    <property type="entry name" value="Regulator of G-protein Signalling 4, domain 2"/>
    <property type="match status" value="1"/>
</dbReference>
<reference evidence="8 9" key="1">
    <citation type="journal article" date="2007" name="Nature">
        <title>Evolution of genes and genomes on the Drosophila phylogeny.</title>
        <authorList>
            <consortium name="Drosophila 12 Genomes Consortium"/>
            <person name="Clark A.G."/>
            <person name="Eisen M.B."/>
            <person name="Smith D.R."/>
            <person name="Bergman C.M."/>
            <person name="Oliver B."/>
            <person name="Markow T.A."/>
            <person name="Kaufman T.C."/>
            <person name="Kellis M."/>
            <person name="Gelbart W."/>
            <person name="Iyer V.N."/>
            <person name="Pollard D.A."/>
            <person name="Sackton T.B."/>
            <person name="Larracuente A.M."/>
            <person name="Singh N.D."/>
            <person name="Abad J.P."/>
            <person name="Abt D.N."/>
            <person name="Adryan B."/>
            <person name="Aguade M."/>
            <person name="Akashi H."/>
            <person name="Anderson W.W."/>
            <person name="Aquadro C.F."/>
            <person name="Ardell D.H."/>
            <person name="Arguello R."/>
            <person name="Artieri C.G."/>
            <person name="Barbash D.A."/>
            <person name="Barker D."/>
            <person name="Barsanti P."/>
            <person name="Batterham P."/>
            <person name="Batzoglou S."/>
            <person name="Begun D."/>
            <person name="Bhutkar A."/>
            <person name="Blanco E."/>
            <person name="Bosak S.A."/>
            <person name="Bradley R.K."/>
            <person name="Brand A.D."/>
            <person name="Brent M.R."/>
            <person name="Brooks A.N."/>
            <person name="Brown R.H."/>
            <person name="Butlin R.K."/>
            <person name="Caggese C."/>
            <person name="Calvi B.R."/>
            <person name="Bernardo de Carvalho A."/>
            <person name="Caspi A."/>
            <person name="Castrezana S."/>
            <person name="Celniker S.E."/>
            <person name="Chang J.L."/>
            <person name="Chapple C."/>
            <person name="Chatterji S."/>
            <person name="Chinwalla A."/>
            <person name="Civetta A."/>
            <person name="Clifton S.W."/>
            <person name="Comeron J.M."/>
            <person name="Costello J.C."/>
            <person name="Coyne J.A."/>
            <person name="Daub J."/>
            <person name="David R.G."/>
            <person name="Delcher A.L."/>
            <person name="Delehaunty K."/>
            <person name="Do C.B."/>
            <person name="Ebling H."/>
            <person name="Edwards K."/>
            <person name="Eickbush T."/>
            <person name="Evans J.D."/>
            <person name="Filipski A."/>
            <person name="Findeiss S."/>
            <person name="Freyhult E."/>
            <person name="Fulton L."/>
            <person name="Fulton R."/>
            <person name="Garcia A.C."/>
            <person name="Gardiner A."/>
            <person name="Garfield D.A."/>
            <person name="Garvin B.E."/>
            <person name="Gibson G."/>
            <person name="Gilbert D."/>
            <person name="Gnerre S."/>
            <person name="Godfrey J."/>
            <person name="Good R."/>
            <person name="Gotea V."/>
            <person name="Gravely B."/>
            <person name="Greenberg A.J."/>
            <person name="Griffiths-Jones S."/>
            <person name="Gross S."/>
            <person name="Guigo R."/>
            <person name="Gustafson E.A."/>
            <person name="Haerty W."/>
            <person name="Hahn M.W."/>
            <person name="Halligan D.L."/>
            <person name="Halpern A.L."/>
            <person name="Halter G.M."/>
            <person name="Han M.V."/>
            <person name="Heger A."/>
            <person name="Hillier L."/>
            <person name="Hinrichs A.S."/>
            <person name="Holmes I."/>
            <person name="Hoskins R.A."/>
            <person name="Hubisz M.J."/>
            <person name="Hultmark D."/>
            <person name="Huntley M.A."/>
            <person name="Jaffe D.B."/>
            <person name="Jagadeeshan S."/>
            <person name="Jeck W.R."/>
            <person name="Johnson J."/>
            <person name="Jones C.D."/>
            <person name="Jordan W.C."/>
            <person name="Karpen G.H."/>
            <person name="Kataoka E."/>
            <person name="Keightley P.D."/>
            <person name="Kheradpour P."/>
            <person name="Kirkness E.F."/>
            <person name="Koerich L.B."/>
            <person name="Kristiansen K."/>
            <person name="Kudrna D."/>
            <person name="Kulathinal R.J."/>
            <person name="Kumar S."/>
            <person name="Kwok R."/>
            <person name="Lander E."/>
            <person name="Langley C.H."/>
            <person name="Lapoint R."/>
            <person name="Lazzaro B.P."/>
            <person name="Lee S.J."/>
            <person name="Levesque L."/>
            <person name="Li R."/>
            <person name="Lin C.F."/>
            <person name="Lin M.F."/>
            <person name="Lindblad-Toh K."/>
            <person name="Llopart A."/>
            <person name="Long M."/>
            <person name="Low L."/>
            <person name="Lozovsky E."/>
            <person name="Lu J."/>
            <person name="Luo M."/>
            <person name="Machado C.A."/>
            <person name="Makalowski W."/>
            <person name="Marzo M."/>
            <person name="Matsuda M."/>
            <person name="Matzkin L."/>
            <person name="McAllister B."/>
            <person name="McBride C.S."/>
            <person name="McKernan B."/>
            <person name="McKernan K."/>
            <person name="Mendez-Lago M."/>
            <person name="Minx P."/>
            <person name="Mollenhauer M.U."/>
            <person name="Montooth K."/>
            <person name="Mount S.M."/>
            <person name="Mu X."/>
            <person name="Myers E."/>
            <person name="Negre B."/>
            <person name="Newfeld S."/>
            <person name="Nielsen R."/>
            <person name="Noor M.A."/>
            <person name="O'Grady P."/>
            <person name="Pachter L."/>
            <person name="Papaceit M."/>
            <person name="Parisi M.J."/>
            <person name="Parisi M."/>
            <person name="Parts L."/>
            <person name="Pedersen J.S."/>
            <person name="Pesole G."/>
            <person name="Phillippy A.M."/>
            <person name="Ponting C.P."/>
            <person name="Pop M."/>
            <person name="Porcelli D."/>
            <person name="Powell J.R."/>
            <person name="Prohaska S."/>
            <person name="Pruitt K."/>
            <person name="Puig M."/>
            <person name="Quesneville H."/>
            <person name="Ram K.R."/>
            <person name="Rand D."/>
            <person name="Rasmussen M.D."/>
            <person name="Reed L.K."/>
            <person name="Reenan R."/>
            <person name="Reily A."/>
            <person name="Remington K.A."/>
            <person name="Rieger T.T."/>
            <person name="Ritchie M.G."/>
            <person name="Robin C."/>
            <person name="Rogers Y.H."/>
            <person name="Rohde C."/>
            <person name="Rozas J."/>
            <person name="Rubenfield M.J."/>
            <person name="Ruiz A."/>
            <person name="Russo S."/>
            <person name="Salzberg S.L."/>
            <person name="Sanchez-Gracia A."/>
            <person name="Saranga D.J."/>
            <person name="Sato H."/>
            <person name="Schaeffer S.W."/>
            <person name="Schatz M.C."/>
            <person name="Schlenke T."/>
            <person name="Schwartz R."/>
            <person name="Segarra C."/>
            <person name="Singh R.S."/>
            <person name="Sirot L."/>
            <person name="Sirota M."/>
            <person name="Sisneros N.B."/>
            <person name="Smith C.D."/>
            <person name="Smith T.F."/>
            <person name="Spieth J."/>
            <person name="Stage D.E."/>
            <person name="Stark A."/>
            <person name="Stephan W."/>
            <person name="Strausberg R.L."/>
            <person name="Strempel S."/>
            <person name="Sturgill D."/>
            <person name="Sutton G."/>
            <person name="Sutton G.G."/>
            <person name="Tao W."/>
            <person name="Teichmann S."/>
            <person name="Tobari Y.N."/>
            <person name="Tomimura Y."/>
            <person name="Tsolas J.M."/>
            <person name="Valente V.L."/>
            <person name="Venter E."/>
            <person name="Venter J.C."/>
            <person name="Vicario S."/>
            <person name="Vieira F.G."/>
            <person name="Vilella A.J."/>
            <person name="Villasante A."/>
            <person name="Walenz B."/>
            <person name="Wang J."/>
            <person name="Wasserman M."/>
            <person name="Watts T."/>
            <person name="Wilson D."/>
            <person name="Wilson R.K."/>
            <person name="Wing R.A."/>
            <person name="Wolfner M.F."/>
            <person name="Wong A."/>
            <person name="Wong G.K."/>
            <person name="Wu C.I."/>
            <person name="Wu G."/>
            <person name="Yamamoto D."/>
            <person name="Yang H.P."/>
            <person name="Yang S.P."/>
            <person name="Yorke J.A."/>
            <person name="Yoshida K."/>
            <person name="Zdobnov E."/>
            <person name="Zhang P."/>
            <person name="Zhang Y."/>
            <person name="Zimin A.V."/>
            <person name="Baldwin J."/>
            <person name="Abdouelleil A."/>
            <person name="Abdulkadir J."/>
            <person name="Abebe A."/>
            <person name="Abera B."/>
            <person name="Abreu J."/>
            <person name="Acer S.C."/>
            <person name="Aftuck L."/>
            <person name="Alexander A."/>
            <person name="An P."/>
            <person name="Anderson E."/>
            <person name="Anderson S."/>
            <person name="Arachi H."/>
            <person name="Azer M."/>
            <person name="Bachantsang P."/>
            <person name="Barry A."/>
            <person name="Bayul T."/>
            <person name="Berlin A."/>
            <person name="Bessette D."/>
            <person name="Bloom T."/>
            <person name="Blye J."/>
            <person name="Boguslavskiy L."/>
            <person name="Bonnet C."/>
            <person name="Boukhgalter B."/>
            <person name="Bourzgui I."/>
            <person name="Brown A."/>
            <person name="Cahill P."/>
            <person name="Channer S."/>
            <person name="Cheshatsang Y."/>
            <person name="Chuda L."/>
            <person name="Citroen M."/>
            <person name="Collymore A."/>
            <person name="Cooke P."/>
            <person name="Costello M."/>
            <person name="D'Aco K."/>
            <person name="Daza R."/>
            <person name="De Haan G."/>
            <person name="DeGray S."/>
            <person name="DeMaso C."/>
            <person name="Dhargay N."/>
            <person name="Dooley K."/>
            <person name="Dooley E."/>
            <person name="Doricent M."/>
            <person name="Dorje P."/>
            <person name="Dorjee K."/>
            <person name="Dupes A."/>
            <person name="Elong R."/>
            <person name="Falk J."/>
            <person name="Farina A."/>
            <person name="Faro S."/>
            <person name="Ferguson D."/>
            <person name="Fisher S."/>
            <person name="Foley C.D."/>
            <person name="Franke A."/>
            <person name="Friedrich D."/>
            <person name="Gadbois L."/>
            <person name="Gearin G."/>
            <person name="Gearin C.R."/>
            <person name="Giannoukos G."/>
            <person name="Goode T."/>
            <person name="Graham J."/>
            <person name="Grandbois E."/>
            <person name="Grewal S."/>
            <person name="Gyaltsen K."/>
            <person name="Hafez N."/>
            <person name="Hagos B."/>
            <person name="Hall J."/>
            <person name="Henson C."/>
            <person name="Hollinger A."/>
            <person name="Honan T."/>
            <person name="Huard M.D."/>
            <person name="Hughes L."/>
            <person name="Hurhula B."/>
            <person name="Husby M.E."/>
            <person name="Kamat A."/>
            <person name="Kanga B."/>
            <person name="Kashin S."/>
            <person name="Khazanovich D."/>
            <person name="Kisner P."/>
            <person name="Lance K."/>
            <person name="Lara M."/>
            <person name="Lee W."/>
            <person name="Lennon N."/>
            <person name="Letendre F."/>
            <person name="LeVine R."/>
            <person name="Lipovsky A."/>
            <person name="Liu X."/>
            <person name="Liu J."/>
            <person name="Liu S."/>
            <person name="Lokyitsang T."/>
            <person name="Lokyitsang Y."/>
            <person name="Lubonja R."/>
            <person name="Lui A."/>
            <person name="MacDonald P."/>
            <person name="Magnisalis V."/>
            <person name="Maru K."/>
            <person name="Matthews C."/>
            <person name="McCusker W."/>
            <person name="McDonough S."/>
            <person name="Mehta T."/>
            <person name="Meldrim J."/>
            <person name="Meneus L."/>
            <person name="Mihai O."/>
            <person name="Mihalev A."/>
            <person name="Mihova T."/>
            <person name="Mittelman R."/>
            <person name="Mlenga V."/>
            <person name="Montmayeur A."/>
            <person name="Mulrain L."/>
            <person name="Navidi A."/>
            <person name="Naylor J."/>
            <person name="Negash T."/>
            <person name="Nguyen T."/>
            <person name="Nguyen N."/>
            <person name="Nicol R."/>
            <person name="Norbu C."/>
            <person name="Norbu N."/>
            <person name="Novod N."/>
            <person name="O'Neill B."/>
            <person name="Osman S."/>
            <person name="Markiewicz E."/>
            <person name="Oyono O.L."/>
            <person name="Patti C."/>
            <person name="Phunkhang P."/>
            <person name="Pierre F."/>
            <person name="Priest M."/>
            <person name="Raghuraman S."/>
            <person name="Rege F."/>
            <person name="Reyes R."/>
            <person name="Rise C."/>
            <person name="Rogov P."/>
            <person name="Ross K."/>
            <person name="Ryan E."/>
            <person name="Settipalli S."/>
            <person name="Shea T."/>
            <person name="Sherpa N."/>
            <person name="Shi L."/>
            <person name="Shih D."/>
            <person name="Sparrow T."/>
            <person name="Spaulding J."/>
            <person name="Stalker J."/>
            <person name="Stange-Thomann N."/>
            <person name="Stavropoulos S."/>
            <person name="Stone C."/>
            <person name="Strader C."/>
            <person name="Tesfaye S."/>
            <person name="Thomson T."/>
            <person name="Thoulutsang Y."/>
            <person name="Thoulutsang D."/>
            <person name="Topham K."/>
            <person name="Topping I."/>
            <person name="Tsamla T."/>
            <person name="Vassiliev H."/>
            <person name="Vo A."/>
            <person name="Wangchuk T."/>
            <person name="Wangdi T."/>
            <person name="Weiand M."/>
            <person name="Wilkinson J."/>
            <person name="Wilson A."/>
            <person name="Yadav S."/>
            <person name="Young G."/>
            <person name="Yu Q."/>
            <person name="Zembek L."/>
            <person name="Zhong D."/>
            <person name="Zimmer A."/>
            <person name="Zwirko Z."/>
            <person name="Jaffe D.B."/>
            <person name="Alvarez P."/>
            <person name="Brockman W."/>
            <person name="Butler J."/>
            <person name="Chin C."/>
            <person name="Gnerre S."/>
            <person name="Grabherr M."/>
            <person name="Kleber M."/>
            <person name="Mauceli E."/>
            <person name="MacCallum I."/>
        </authorList>
    </citation>
    <scope>NUCLEOTIDE SEQUENCE [LARGE SCALE GENOMIC DNA]</scope>
    <source>
        <strain evidence="9">MSH-3 / Tucson 14011-0111.49</strain>
    </source>
</reference>
<dbReference type="GO" id="GO:0007450">
    <property type="term" value="P:dorsal/ventral pattern formation, imaginal disc"/>
    <property type="evidence" value="ECO:0007669"/>
    <property type="project" value="EnsemblMetazoa"/>
</dbReference>
<evidence type="ECO:0000259" key="7">
    <source>
        <dbReference type="PROSITE" id="PS50841"/>
    </source>
</evidence>
<name>B4GNH4_DROPE</name>
<dbReference type="GO" id="GO:0007455">
    <property type="term" value="P:eye-antennal disc morphogenesis"/>
    <property type="evidence" value="ECO:0007669"/>
    <property type="project" value="EnsemblMetazoa"/>
</dbReference>
<keyword evidence="2" id="KW-0963">Cytoplasm</keyword>
<dbReference type="GO" id="GO:1990909">
    <property type="term" value="C:Wnt signalosome"/>
    <property type="evidence" value="ECO:0007669"/>
    <property type="project" value="EnsemblMetazoa"/>
</dbReference>
<dbReference type="GO" id="GO:0035019">
    <property type="term" value="P:somatic stem cell population maintenance"/>
    <property type="evidence" value="ECO:0007669"/>
    <property type="project" value="EnsemblMetazoa"/>
</dbReference>
<dbReference type="GO" id="GO:0008013">
    <property type="term" value="F:beta-catenin binding"/>
    <property type="evidence" value="ECO:0007669"/>
    <property type="project" value="EnsemblMetazoa"/>
</dbReference>
<dbReference type="Gene3D" id="1.10.196.10">
    <property type="match status" value="1"/>
</dbReference>
<dbReference type="InterPro" id="IPR043581">
    <property type="entry name" value="Axin-like"/>
</dbReference>
<dbReference type="PROSITE" id="PS50841">
    <property type="entry name" value="DIX"/>
    <property type="match status" value="1"/>
</dbReference>
<dbReference type="OrthoDB" id="10007451at2759"/>
<feature type="region of interest" description="Disordered" evidence="5">
    <location>
        <begin position="601"/>
        <end position="681"/>
    </location>
</feature>
<gene>
    <name evidence="8" type="primary">Dper\GL14019</name>
    <name evidence="8" type="ORF">Dper_GL14019</name>
</gene>
<dbReference type="GO" id="GO:0019901">
    <property type="term" value="F:protein kinase binding"/>
    <property type="evidence" value="ECO:0007669"/>
    <property type="project" value="EnsemblMetazoa"/>
</dbReference>
<organism evidence="9">
    <name type="scientific">Drosophila persimilis</name>
    <name type="common">Fruit fly</name>
    <dbReference type="NCBI Taxonomy" id="7234"/>
    <lineage>
        <taxon>Eukaryota</taxon>
        <taxon>Metazoa</taxon>
        <taxon>Ecdysozoa</taxon>
        <taxon>Arthropoda</taxon>
        <taxon>Hexapoda</taxon>
        <taxon>Insecta</taxon>
        <taxon>Pterygota</taxon>
        <taxon>Neoptera</taxon>
        <taxon>Endopterygota</taxon>
        <taxon>Diptera</taxon>
        <taxon>Brachycera</taxon>
        <taxon>Muscomorpha</taxon>
        <taxon>Ephydroidea</taxon>
        <taxon>Drosophilidae</taxon>
        <taxon>Drosophila</taxon>
        <taxon>Sophophora</taxon>
    </lineage>
</organism>
<dbReference type="FunFam" id="2.40.240.130:FF:000004">
    <property type="entry name" value="Axin, isoform B"/>
    <property type="match status" value="1"/>
</dbReference>
<feature type="compositionally biased region" description="Low complexity" evidence="5">
    <location>
        <begin position="635"/>
        <end position="673"/>
    </location>
</feature>
<keyword evidence="3 4" id="KW-0879">Wnt signaling pathway</keyword>
<evidence type="ECO:0000313" key="9">
    <source>
        <dbReference type="Proteomes" id="UP000008744"/>
    </source>
</evidence>
<dbReference type="EMBL" id="CH479186">
    <property type="protein sequence ID" value="EDW39300.1"/>
    <property type="molecule type" value="Genomic_DNA"/>
</dbReference>
<dbReference type="PROSITE" id="PS50132">
    <property type="entry name" value="RGS"/>
    <property type="match status" value="1"/>
</dbReference>
<dbReference type="SUPFAM" id="SSF48097">
    <property type="entry name" value="Regulator of G-protein signaling, RGS"/>
    <property type="match status" value="1"/>
</dbReference>
<dbReference type="GO" id="GO:0042594">
    <property type="term" value="P:response to starvation"/>
    <property type="evidence" value="ECO:0007669"/>
    <property type="project" value="EnsemblMetazoa"/>
</dbReference>
<feature type="compositionally biased region" description="Polar residues" evidence="5">
    <location>
        <begin position="373"/>
        <end position="392"/>
    </location>
</feature>
<feature type="domain" description="RGS" evidence="6">
    <location>
        <begin position="57"/>
        <end position="175"/>
    </location>
</feature>
<dbReference type="GO" id="GO:0060090">
    <property type="term" value="F:molecular adaptor activity"/>
    <property type="evidence" value="ECO:0007669"/>
    <property type="project" value="EnsemblMetazoa"/>
</dbReference>
<dbReference type="SMART" id="SM00021">
    <property type="entry name" value="DAX"/>
    <property type="match status" value="1"/>
</dbReference>
<dbReference type="GO" id="GO:0031625">
    <property type="term" value="F:ubiquitin protein ligase binding"/>
    <property type="evidence" value="ECO:0007669"/>
    <property type="project" value="TreeGrafter"/>
</dbReference>
<proteinExistence type="predicted"/>
<dbReference type="PANTHER" id="PTHR46102">
    <property type="entry name" value="AXIN"/>
    <property type="match status" value="1"/>
</dbReference>
<feature type="domain" description="DIX" evidence="7">
    <location>
        <begin position="683"/>
        <end position="765"/>
    </location>
</feature>
<dbReference type="InterPro" id="IPR016137">
    <property type="entry name" value="RGS"/>
</dbReference>
<dbReference type="GO" id="GO:1900117">
    <property type="term" value="P:regulation of execution phase of apoptosis"/>
    <property type="evidence" value="ECO:0007669"/>
    <property type="project" value="EnsemblMetazoa"/>
</dbReference>
<evidence type="ECO:0000259" key="6">
    <source>
        <dbReference type="PROSITE" id="PS50132"/>
    </source>
</evidence>
<dbReference type="SUPFAM" id="SSF54236">
    <property type="entry name" value="Ubiquitin-like"/>
    <property type="match status" value="1"/>
</dbReference>
<evidence type="ECO:0000313" key="8">
    <source>
        <dbReference type="EMBL" id="EDW39300.1"/>
    </source>
</evidence>
<accession>B4GNH4</accession>
<keyword evidence="9" id="KW-1185">Reference proteome</keyword>
<sequence length="765" mass="83848">MSGHHLSGIHRKHDDNECSGPRPPVPGEESRVKKMTEGVALDTLKNSPPSYLNWARTLNHLLEDRDGVELFKKYVEEEAPAYNDHLNFYFACEGLKQQTDPEKVKQIIGAIYRFLRKSQLSISDDLRTQIKAIKSNPELPLSPHIFDPMQHHVETTIRDNIYPTFLCSEMYILYIQQMSALQERFSSSGATGGSGSAGSSGSGSCGSSSTGASAFPSVAAKQHVTAAGAAAAAAAATGAGVSPAGAFINLPVSSVSGPPAGTCSASGSVYGPSTSASSSGSISATDTLPRSSTLPTLHEDSVLSLCDDFEKVQMQEGASRVPVDYPMRLTRDLLIATQKRRLEIRPPGAHGYVYTASTNTSYVPNSRVDSERASVSSGGRTDSDTMSLSSCSMDGRPYIQRRHSSTESKAIRQSAMANKETNTFQVIPRTQRLHSNEHRPLKEDELVALLIPKLEEVKRKRDLEERARLERNPGAALLSNERSSASDRAFAEAIREKFALDEDNDQDILDQHVSRVWKDQTPHRSPGTMSPCPPIPSRRRTATHDSGMVSDGAMSLSGHSMKHSKSMPDHSSCSRKLTNKWPSMNTDSGISMFSADTVMKYKDPSSRSGSSTASKLEEAKRRLEDEPRRSRRYAQPQLQLQLQQSHMMQQQPLASFSSSSSGGSNSTLPHQPTSAPPPLPAKPPETIVVFMFCEEPVPYRIKIPGTQPTLRQFKDYLPRRGHFRFFFKTHCEDPDSPVIQEEIVNDSDILPLFGDKAMGLVKPSD</sequence>
<dbReference type="KEGG" id="dpe:6594969"/>
<feature type="region of interest" description="Disordered" evidence="5">
    <location>
        <begin position="274"/>
        <end position="294"/>
    </location>
</feature>
<evidence type="ECO:0000256" key="4">
    <source>
        <dbReference type="PROSITE-ProRule" id="PRU00069"/>
    </source>
</evidence>